<dbReference type="EMBL" id="BMAO01012288">
    <property type="protein sequence ID" value="GFQ80353.1"/>
    <property type="molecule type" value="Genomic_DNA"/>
</dbReference>
<evidence type="ECO:0000313" key="3">
    <source>
        <dbReference type="Proteomes" id="UP000887116"/>
    </source>
</evidence>
<proteinExistence type="predicted"/>
<evidence type="ECO:0000256" key="1">
    <source>
        <dbReference type="SAM" id="Phobius"/>
    </source>
</evidence>
<keyword evidence="1" id="KW-0472">Membrane</keyword>
<sequence>MYGLEGFCRLYHQDTRDPVNITLDANPFAQHQPDNCARTTRNYLMASLFFIILGTVTPVLFLLTELKIFFTLTIVCWAIAIILFIRVLWRVLHYYRFLRRQEASGIPSDRERNLLFTNYIRELVFLSPDGYPSSQILLQNETRNIELLERNP</sequence>
<keyword evidence="3" id="KW-1185">Reference proteome</keyword>
<feature type="transmembrane region" description="Helical" evidence="1">
    <location>
        <begin position="43"/>
        <end position="62"/>
    </location>
</feature>
<comment type="caution">
    <text evidence="2">The sequence shown here is derived from an EMBL/GenBank/DDBJ whole genome shotgun (WGS) entry which is preliminary data.</text>
</comment>
<keyword evidence="1" id="KW-1133">Transmembrane helix</keyword>
<dbReference type="AlphaFoldDB" id="A0A8X6GDU3"/>
<feature type="transmembrane region" description="Helical" evidence="1">
    <location>
        <begin position="68"/>
        <end position="89"/>
    </location>
</feature>
<accession>A0A8X6GDU3</accession>
<reference evidence="2" key="1">
    <citation type="submission" date="2020-07" db="EMBL/GenBank/DDBJ databases">
        <title>Multicomponent nature underlies the extraordinary mechanical properties of spider dragline silk.</title>
        <authorList>
            <person name="Kono N."/>
            <person name="Nakamura H."/>
            <person name="Mori M."/>
            <person name="Yoshida Y."/>
            <person name="Ohtoshi R."/>
            <person name="Malay A.D."/>
            <person name="Moran D.A.P."/>
            <person name="Tomita M."/>
            <person name="Numata K."/>
            <person name="Arakawa K."/>
        </authorList>
    </citation>
    <scope>NUCLEOTIDE SEQUENCE</scope>
</reference>
<name>A0A8X6GDU3_TRICU</name>
<evidence type="ECO:0000313" key="2">
    <source>
        <dbReference type="EMBL" id="GFQ80353.1"/>
    </source>
</evidence>
<dbReference type="Proteomes" id="UP000887116">
    <property type="component" value="Unassembled WGS sequence"/>
</dbReference>
<protein>
    <submittedName>
        <fullName evidence="2">Uncharacterized protein</fullName>
    </submittedName>
</protein>
<gene>
    <name evidence="2" type="ORF">TNCT_643381</name>
</gene>
<keyword evidence="1" id="KW-0812">Transmembrane</keyword>
<organism evidence="2 3">
    <name type="scientific">Trichonephila clavata</name>
    <name type="common">Joro spider</name>
    <name type="synonym">Nephila clavata</name>
    <dbReference type="NCBI Taxonomy" id="2740835"/>
    <lineage>
        <taxon>Eukaryota</taxon>
        <taxon>Metazoa</taxon>
        <taxon>Ecdysozoa</taxon>
        <taxon>Arthropoda</taxon>
        <taxon>Chelicerata</taxon>
        <taxon>Arachnida</taxon>
        <taxon>Araneae</taxon>
        <taxon>Araneomorphae</taxon>
        <taxon>Entelegynae</taxon>
        <taxon>Araneoidea</taxon>
        <taxon>Nephilidae</taxon>
        <taxon>Trichonephila</taxon>
    </lineage>
</organism>